<dbReference type="SUPFAM" id="SSF48498">
    <property type="entry name" value="Tetracyclin repressor-like, C-terminal domain"/>
    <property type="match status" value="1"/>
</dbReference>
<dbReference type="GO" id="GO:0003677">
    <property type="term" value="F:DNA binding"/>
    <property type="evidence" value="ECO:0007669"/>
    <property type="project" value="UniProtKB-UniRule"/>
</dbReference>
<evidence type="ECO:0000313" key="7">
    <source>
        <dbReference type="Proteomes" id="UP000092691"/>
    </source>
</evidence>
<dbReference type="InterPro" id="IPR036271">
    <property type="entry name" value="Tet_transcr_reg_TetR-rel_C_sf"/>
</dbReference>
<keyword evidence="3" id="KW-0804">Transcription</keyword>
<accession>A0A1B1CK01</accession>
<name>A0A1B1CK01_RHILE</name>
<evidence type="ECO:0000256" key="2">
    <source>
        <dbReference type="ARBA" id="ARBA00023125"/>
    </source>
</evidence>
<dbReference type="EMBL" id="CP016288">
    <property type="protein sequence ID" value="ANP90074.1"/>
    <property type="molecule type" value="Genomic_DNA"/>
</dbReference>
<dbReference type="PANTHER" id="PTHR47506">
    <property type="entry name" value="TRANSCRIPTIONAL REGULATORY PROTEIN"/>
    <property type="match status" value="1"/>
</dbReference>
<dbReference type="RefSeq" id="WP_065283587.1">
    <property type="nucleotide sequence ID" value="NZ_CP016288.1"/>
</dbReference>
<feature type="domain" description="HTH tetR-type" evidence="5">
    <location>
        <begin position="9"/>
        <end position="69"/>
    </location>
</feature>
<keyword evidence="6" id="KW-0614">Plasmid</keyword>
<organism evidence="6 7">
    <name type="scientific">Rhizobium leguminosarum</name>
    <dbReference type="NCBI Taxonomy" id="384"/>
    <lineage>
        <taxon>Bacteria</taxon>
        <taxon>Pseudomonadati</taxon>
        <taxon>Pseudomonadota</taxon>
        <taxon>Alphaproteobacteria</taxon>
        <taxon>Hyphomicrobiales</taxon>
        <taxon>Rhizobiaceae</taxon>
        <taxon>Rhizobium/Agrobacterium group</taxon>
        <taxon>Rhizobium</taxon>
    </lineage>
</organism>
<sequence length="198" mass="21296">MGHSQAEKVQNRERILTEAADQIRDGGLESVSVGTLMKSVNLTHGGFYRHFASRADLLAEALKRALFDGARRSPKGSAGMRSFANGVKDYLSRNHRDSRSNGCAISALVSDVGRADAQAKAVMATYVEDYIASTRQQLGDDDDSRAMLAVSAMVGALALSRVMTDPSRSDILLQTVRDHLVAFSDAKELAGAGHRDEA</sequence>
<geneLocation type="plasmid" evidence="6 7">
    <name>unnamed7</name>
</geneLocation>
<dbReference type="Gene3D" id="1.10.357.10">
    <property type="entry name" value="Tetracycline Repressor, domain 2"/>
    <property type="match status" value="1"/>
</dbReference>
<dbReference type="AlphaFoldDB" id="A0A1B1CK01"/>
<reference evidence="6 7" key="1">
    <citation type="submission" date="2016-06" db="EMBL/GenBank/DDBJ databases">
        <title>Microsymbionts genomes from the relict species Vavilovia formosa.</title>
        <authorList>
            <person name="Chirak E."/>
            <person name="Kimeklis A."/>
            <person name="Andronov E."/>
        </authorList>
    </citation>
    <scope>NUCLEOTIDE SEQUENCE [LARGE SCALE GENOMIC DNA]</scope>
    <source>
        <strain evidence="6 7">Vaf10</strain>
        <plasmid evidence="7">Plasmid unnamed7</plasmid>
    </source>
</reference>
<protein>
    <recommendedName>
        <fullName evidence="5">HTH tetR-type domain-containing protein</fullName>
    </recommendedName>
</protein>
<keyword evidence="2 4" id="KW-0238">DNA-binding</keyword>
<evidence type="ECO:0000313" key="6">
    <source>
        <dbReference type="EMBL" id="ANP90074.1"/>
    </source>
</evidence>
<dbReference type="Gene3D" id="1.10.10.60">
    <property type="entry name" value="Homeodomain-like"/>
    <property type="match status" value="1"/>
</dbReference>
<evidence type="ECO:0000256" key="4">
    <source>
        <dbReference type="PROSITE-ProRule" id="PRU00335"/>
    </source>
</evidence>
<evidence type="ECO:0000259" key="5">
    <source>
        <dbReference type="PROSITE" id="PS50977"/>
    </source>
</evidence>
<proteinExistence type="predicted"/>
<dbReference type="Proteomes" id="UP000092691">
    <property type="component" value="Plasmid unnamed7"/>
</dbReference>
<feature type="DNA-binding region" description="H-T-H motif" evidence="4">
    <location>
        <begin position="32"/>
        <end position="51"/>
    </location>
</feature>
<dbReference type="PROSITE" id="PS50977">
    <property type="entry name" value="HTH_TETR_2"/>
    <property type="match status" value="1"/>
</dbReference>
<gene>
    <name evidence="6" type="ORF">BA011_39750</name>
</gene>
<dbReference type="SUPFAM" id="SSF46689">
    <property type="entry name" value="Homeodomain-like"/>
    <property type="match status" value="1"/>
</dbReference>
<dbReference type="Pfam" id="PF00440">
    <property type="entry name" value="TetR_N"/>
    <property type="match status" value="1"/>
</dbReference>
<dbReference type="InterPro" id="IPR009057">
    <property type="entry name" value="Homeodomain-like_sf"/>
</dbReference>
<dbReference type="InterPro" id="IPR001647">
    <property type="entry name" value="HTH_TetR"/>
</dbReference>
<keyword evidence="1" id="KW-0805">Transcription regulation</keyword>
<dbReference type="OrthoDB" id="9798857at2"/>
<evidence type="ECO:0000256" key="3">
    <source>
        <dbReference type="ARBA" id="ARBA00023163"/>
    </source>
</evidence>
<evidence type="ECO:0000256" key="1">
    <source>
        <dbReference type="ARBA" id="ARBA00023015"/>
    </source>
</evidence>
<dbReference type="PANTHER" id="PTHR47506:SF7">
    <property type="entry name" value="TRANSCRIPTIONAL REGULATORY PROTEIN"/>
    <property type="match status" value="1"/>
</dbReference>